<sequence>MTTTEAPPGSLPGTARAARPQERTAQRRRAILDAATRVFGERGYNNGSLVEIAEIVGITHAGVLHHFGSKEQLLLAVLAHRDEVDIERLATQQRPVGAEFLSHLVATAQANTERSGIVQTYAVLAAESVTGDHPAQEFFRGRFAVLRGDVADALGLTVGAPASDERVVAAASAIIAVMDGLQVQWLLDAETVAMPDTLRFVIDAIVESLRRSVAATP</sequence>
<dbReference type="PRINTS" id="PR00455">
    <property type="entry name" value="HTHTETR"/>
</dbReference>
<evidence type="ECO:0000313" key="8">
    <source>
        <dbReference type="Proteomes" id="UP000536685"/>
    </source>
</evidence>
<dbReference type="SUPFAM" id="SSF48498">
    <property type="entry name" value="Tetracyclin repressor-like, C-terminal domain"/>
    <property type="match status" value="1"/>
</dbReference>
<evidence type="ECO:0000256" key="2">
    <source>
        <dbReference type="ARBA" id="ARBA00023125"/>
    </source>
</evidence>
<dbReference type="GO" id="GO:0003700">
    <property type="term" value="F:DNA-binding transcription factor activity"/>
    <property type="evidence" value="ECO:0007669"/>
    <property type="project" value="TreeGrafter"/>
</dbReference>
<dbReference type="AlphaFoldDB" id="A0A841ARG5"/>
<comment type="caution">
    <text evidence="7">The sequence shown here is derived from an EMBL/GenBank/DDBJ whole genome shotgun (WGS) entry which is preliminary data.</text>
</comment>
<gene>
    <name evidence="7" type="ORF">HD599_002496</name>
</gene>
<feature type="DNA-binding region" description="H-T-H motif" evidence="4">
    <location>
        <begin position="48"/>
        <end position="67"/>
    </location>
</feature>
<dbReference type="Gene3D" id="1.10.357.10">
    <property type="entry name" value="Tetracycline Repressor, domain 2"/>
    <property type="match status" value="1"/>
</dbReference>
<dbReference type="InterPro" id="IPR036271">
    <property type="entry name" value="Tet_transcr_reg_TetR-rel_C_sf"/>
</dbReference>
<name>A0A841ARG5_9MICO</name>
<dbReference type="InterPro" id="IPR009057">
    <property type="entry name" value="Homeodomain-like_sf"/>
</dbReference>
<dbReference type="Proteomes" id="UP000536685">
    <property type="component" value="Unassembled WGS sequence"/>
</dbReference>
<evidence type="ECO:0000256" key="5">
    <source>
        <dbReference type="SAM" id="MobiDB-lite"/>
    </source>
</evidence>
<dbReference type="EMBL" id="JACHMJ010000001">
    <property type="protein sequence ID" value="MBB5844173.1"/>
    <property type="molecule type" value="Genomic_DNA"/>
</dbReference>
<keyword evidence="1" id="KW-0805">Transcription regulation</keyword>
<dbReference type="RefSeq" id="WP_184238069.1">
    <property type="nucleotide sequence ID" value="NZ_JACHMJ010000001.1"/>
</dbReference>
<evidence type="ECO:0000256" key="1">
    <source>
        <dbReference type="ARBA" id="ARBA00023015"/>
    </source>
</evidence>
<dbReference type="InterPro" id="IPR050109">
    <property type="entry name" value="HTH-type_TetR-like_transc_reg"/>
</dbReference>
<evidence type="ECO:0000256" key="4">
    <source>
        <dbReference type="PROSITE-ProRule" id="PRU00335"/>
    </source>
</evidence>
<evidence type="ECO:0000256" key="3">
    <source>
        <dbReference type="ARBA" id="ARBA00023163"/>
    </source>
</evidence>
<keyword evidence="8" id="KW-1185">Reference proteome</keyword>
<organism evidence="7 8">
    <name type="scientific">Conyzicola lurida</name>
    <dbReference type="NCBI Taxonomy" id="1172621"/>
    <lineage>
        <taxon>Bacteria</taxon>
        <taxon>Bacillati</taxon>
        <taxon>Actinomycetota</taxon>
        <taxon>Actinomycetes</taxon>
        <taxon>Micrococcales</taxon>
        <taxon>Microbacteriaceae</taxon>
        <taxon>Conyzicola</taxon>
    </lineage>
</organism>
<dbReference type="PANTHER" id="PTHR30055:SF234">
    <property type="entry name" value="HTH-TYPE TRANSCRIPTIONAL REGULATOR BETI"/>
    <property type="match status" value="1"/>
</dbReference>
<dbReference type="PROSITE" id="PS50977">
    <property type="entry name" value="HTH_TETR_2"/>
    <property type="match status" value="1"/>
</dbReference>
<feature type="domain" description="HTH tetR-type" evidence="6">
    <location>
        <begin position="25"/>
        <end position="85"/>
    </location>
</feature>
<accession>A0A841ARG5</accession>
<feature type="region of interest" description="Disordered" evidence="5">
    <location>
        <begin position="1"/>
        <end position="25"/>
    </location>
</feature>
<dbReference type="SUPFAM" id="SSF46689">
    <property type="entry name" value="Homeodomain-like"/>
    <property type="match status" value="1"/>
</dbReference>
<dbReference type="Pfam" id="PF00440">
    <property type="entry name" value="TetR_N"/>
    <property type="match status" value="1"/>
</dbReference>
<reference evidence="7 8" key="1">
    <citation type="submission" date="2020-08" db="EMBL/GenBank/DDBJ databases">
        <title>Sequencing the genomes of 1000 actinobacteria strains.</title>
        <authorList>
            <person name="Klenk H.-P."/>
        </authorList>
    </citation>
    <scope>NUCLEOTIDE SEQUENCE [LARGE SCALE GENOMIC DNA]</scope>
    <source>
        <strain evidence="7 8">DSM 105784</strain>
    </source>
</reference>
<dbReference type="PANTHER" id="PTHR30055">
    <property type="entry name" value="HTH-TYPE TRANSCRIPTIONAL REGULATOR RUTR"/>
    <property type="match status" value="1"/>
</dbReference>
<dbReference type="GO" id="GO:0000976">
    <property type="term" value="F:transcription cis-regulatory region binding"/>
    <property type="evidence" value="ECO:0007669"/>
    <property type="project" value="TreeGrafter"/>
</dbReference>
<keyword evidence="2 4" id="KW-0238">DNA-binding</keyword>
<proteinExistence type="predicted"/>
<evidence type="ECO:0000313" key="7">
    <source>
        <dbReference type="EMBL" id="MBB5844173.1"/>
    </source>
</evidence>
<keyword evidence="3" id="KW-0804">Transcription</keyword>
<evidence type="ECO:0000259" key="6">
    <source>
        <dbReference type="PROSITE" id="PS50977"/>
    </source>
</evidence>
<dbReference type="InterPro" id="IPR001647">
    <property type="entry name" value="HTH_TetR"/>
</dbReference>
<protein>
    <submittedName>
        <fullName evidence="7">AcrR family transcriptional regulator</fullName>
    </submittedName>
</protein>